<dbReference type="Pfam" id="PF01494">
    <property type="entry name" value="FAD_binding_3"/>
    <property type="match status" value="1"/>
</dbReference>
<dbReference type="PANTHER" id="PTHR43476">
    <property type="entry name" value="3-(3-HYDROXY-PHENYL)PROPIONATE/3-HYDROXYCINNAMIC ACID HYDROXYLASE"/>
    <property type="match status" value="1"/>
</dbReference>
<dbReference type="AlphaFoldDB" id="A0A0U2X736"/>
<evidence type="ECO:0000313" key="5">
    <source>
        <dbReference type="Proteomes" id="UP000065151"/>
    </source>
</evidence>
<dbReference type="InterPro" id="IPR050631">
    <property type="entry name" value="PheA/TfdB_FAD_monoxygenase"/>
</dbReference>
<dbReference type="KEGG" id="psul:AU252_00400"/>
<dbReference type="Gene3D" id="3.50.50.60">
    <property type="entry name" value="FAD/NAD(P)-binding domain"/>
    <property type="match status" value="1"/>
</dbReference>
<evidence type="ECO:0000259" key="3">
    <source>
        <dbReference type="Pfam" id="PF01494"/>
    </source>
</evidence>
<dbReference type="InterPro" id="IPR002938">
    <property type="entry name" value="FAD-bd"/>
</dbReference>
<dbReference type="PANTHER" id="PTHR43476:SF4">
    <property type="entry name" value="BLR0106 PROTEIN"/>
    <property type="match status" value="1"/>
</dbReference>
<dbReference type="EMBL" id="CP013747">
    <property type="protein sequence ID" value="ALV39810.1"/>
    <property type="molecule type" value="Genomic_DNA"/>
</dbReference>
<dbReference type="PRINTS" id="PR00420">
    <property type="entry name" value="RNGMNOXGNASE"/>
</dbReference>
<proteinExistence type="predicted"/>
<dbReference type="Gene3D" id="3.30.9.20">
    <property type="match status" value="1"/>
</dbReference>
<evidence type="ECO:0000256" key="2">
    <source>
        <dbReference type="ARBA" id="ARBA00023027"/>
    </source>
</evidence>
<reference evidence="4 5" key="1">
    <citation type="submission" date="2015-12" db="EMBL/GenBank/DDBJ databases">
        <authorList>
            <person name="Shamseldin A."/>
            <person name="Moawad H."/>
            <person name="Abd El-Rahim W.M."/>
            <person name="Sadowsky M.J."/>
        </authorList>
    </citation>
    <scope>NUCLEOTIDE SEQUENCE [LARGE SCALE GENOMIC DNA]</scope>
    <source>
        <strain evidence="4 5">Ar51</strain>
    </source>
</reference>
<sequence>MALRVACIGGGPGGLFFSTLFKQTVPDADVVLFERNQATDAFGFGVVFSDATLNRINDADPVVRDGLRDHGTHWDDIEVWLKGERKSFAGNGMAAIYRKTLLQLMQERAAAAGVDMRFGQYVPDLSQLADFDLIVGADGANSSTREQLGEGLGHTAETATAKFIWFGTSHKFKGMTFLHRKSEFGNFAVHGYPISKDLSTFIVETDEETWRRAGLDEFDVSQPPGPSDLKTQRFLEKLFAEDIAGEPLVANSSRWANFRTRRTLSWHKGNVVLLGDAVHTAHFSVGSGTKMAMEDAITLVREVAAHQDDLETAFTNYEAERQPQVAKIQNQARGGLSWWEHFGRYYDSFAPTQFTFHFFSRSIDIDKIRLRDPKLVASTEQDWLARHAHTPLETPLDAGSIRFGGRLLSLTQQDGQIVLTGTGGSIALVTNSDSADATTGLLLTAPDTEEDLATAFAQLPAQAAAVVIQGGNPFTRILLSEEARLERGLTTVIVDDRGPASNLTLVLSGRADAVATANVEATDA</sequence>
<keyword evidence="1" id="KW-0560">Oxidoreductase</keyword>
<dbReference type="GO" id="GO:0016491">
    <property type="term" value="F:oxidoreductase activity"/>
    <property type="evidence" value="ECO:0007669"/>
    <property type="project" value="UniProtKB-KW"/>
</dbReference>
<keyword evidence="2" id="KW-0520">NAD</keyword>
<dbReference type="STRING" id="121292.AU252_00400"/>
<dbReference type="RefSeq" id="WP_058929027.1">
    <property type="nucleotide sequence ID" value="NZ_CP013747.1"/>
</dbReference>
<accession>A0A0U2X736</accession>
<dbReference type="InterPro" id="IPR036188">
    <property type="entry name" value="FAD/NAD-bd_sf"/>
</dbReference>
<name>A0A0U2X736_9MICC</name>
<feature type="domain" description="FAD-binding" evidence="3">
    <location>
        <begin position="132"/>
        <end position="329"/>
    </location>
</feature>
<evidence type="ECO:0000313" key="4">
    <source>
        <dbReference type="EMBL" id="ALV39810.1"/>
    </source>
</evidence>
<organism evidence="4">
    <name type="scientific">Pseudarthrobacter sulfonivorans</name>
    <dbReference type="NCBI Taxonomy" id="121292"/>
    <lineage>
        <taxon>Bacteria</taxon>
        <taxon>Bacillati</taxon>
        <taxon>Actinomycetota</taxon>
        <taxon>Actinomycetes</taxon>
        <taxon>Micrococcales</taxon>
        <taxon>Micrococcaceae</taxon>
        <taxon>Pseudarthrobacter</taxon>
    </lineage>
</organism>
<dbReference type="Proteomes" id="UP000065151">
    <property type="component" value="Chromosome"/>
</dbReference>
<dbReference type="GO" id="GO:0071949">
    <property type="term" value="F:FAD binding"/>
    <property type="evidence" value="ECO:0007669"/>
    <property type="project" value="InterPro"/>
</dbReference>
<dbReference type="SUPFAM" id="SSF51905">
    <property type="entry name" value="FAD/NAD(P)-binding domain"/>
    <property type="match status" value="1"/>
</dbReference>
<evidence type="ECO:0000256" key="1">
    <source>
        <dbReference type="ARBA" id="ARBA00023002"/>
    </source>
</evidence>
<protein>
    <submittedName>
        <fullName evidence="4">2-polyprenyl-6-methoxyphenol hydroxylase</fullName>
    </submittedName>
</protein>
<gene>
    <name evidence="4" type="ORF">AU252_00400</name>
</gene>